<evidence type="ECO:0000256" key="2">
    <source>
        <dbReference type="ARBA" id="ARBA00011063"/>
    </source>
</evidence>
<dbReference type="InterPro" id="IPR023485">
    <property type="entry name" value="Ptyr_pPase"/>
</dbReference>
<evidence type="ECO:0000259" key="7">
    <source>
        <dbReference type="SMART" id="SM00226"/>
    </source>
</evidence>
<dbReference type="SMART" id="SM00226">
    <property type="entry name" value="LMWPc"/>
    <property type="match status" value="1"/>
</dbReference>
<dbReference type="Gene3D" id="3.40.50.2300">
    <property type="match status" value="1"/>
</dbReference>
<comment type="subcellular location">
    <subcellularLocation>
        <location evidence="1">Cytoplasm</location>
    </subcellularLocation>
</comment>
<keyword evidence="3" id="KW-0963">Cytoplasm</keyword>
<feature type="active site" description="Proton donor" evidence="6">
    <location>
        <position position="151"/>
    </location>
</feature>
<dbReference type="SUPFAM" id="SSF52788">
    <property type="entry name" value="Phosphotyrosine protein phosphatases I"/>
    <property type="match status" value="1"/>
</dbReference>
<evidence type="ECO:0000313" key="9">
    <source>
        <dbReference type="Proteomes" id="UP000199564"/>
    </source>
</evidence>
<keyword evidence="5" id="KW-0904">Protein phosphatase</keyword>
<dbReference type="GO" id="GO:0005737">
    <property type="term" value="C:cytoplasm"/>
    <property type="evidence" value="ECO:0007669"/>
    <property type="project" value="UniProtKB-SubCell"/>
</dbReference>
<evidence type="ECO:0000256" key="3">
    <source>
        <dbReference type="ARBA" id="ARBA00022490"/>
    </source>
</evidence>
<feature type="active site" description="Nucleophile" evidence="6">
    <location>
        <position position="33"/>
    </location>
</feature>
<reference evidence="9" key="1">
    <citation type="submission" date="2016-10" db="EMBL/GenBank/DDBJ databases">
        <authorList>
            <person name="Varghese N."/>
            <person name="Submissions S."/>
        </authorList>
    </citation>
    <scope>NUCLEOTIDE SEQUENCE [LARGE SCALE GENOMIC DNA]</scope>
    <source>
        <strain evidence="9">DSM 15282</strain>
    </source>
</reference>
<accession>A0A1I5JH60</accession>
<feature type="active site" evidence="6">
    <location>
        <position position="39"/>
    </location>
</feature>
<evidence type="ECO:0000256" key="1">
    <source>
        <dbReference type="ARBA" id="ARBA00004496"/>
    </source>
</evidence>
<dbReference type="PANTHER" id="PTHR11717">
    <property type="entry name" value="LOW MOLECULAR WEIGHT PROTEIN TYROSINE PHOSPHATASE"/>
    <property type="match status" value="1"/>
</dbReference>
<sequence>MKFHQKLIIFNVTVKPPTKFRLLFQMIKVLFVCLGNICRSPLAEAIFNQKIKDSGLEVHFKSDSAGTSDFHIGELPDERTLKCAELHKIPIKHRGRQVNRTDFRDFDYIIAMDESNLKNLNSMKSKCGFPDKEIHLMRDFVPGDEGLSVPDPYYGGEEGFLEIYRILDEAIDHFLNQVKVTHQLYA</sequence>
<dbReference type="InterPro" id="IPR036196">
    <property type="entry name" value="Ptyr_pPase_sf"/>
</dbReference>
<dbReference type="PRINTS" id="PR00719">
    <property type="entry name" value="LMWPTPASE"/>
</dbReference>
<proteinExistence type="inferred from homology"/>
<keyword evidence="9" id="KW-1185">Reference proteome</keyword>
<name>A0A1I5JH60_9BACT</name>
<dbReference type="Proteomes" id="UP000199564">
    <property type="component" value="Unassembled WGS sequence"/>
</dbReference>
<evidence type="ECO:0000313" key="8">
    <source>
        <dbReference type="EMBL" id="SFO72144.1"/>
    </source>
</evidence>
<dbReference type="InterPro" id="IPR017867">
    <property type="entry name" value="Tyr_phospatase_low_mol_wt"/>
</dbReference>
<dbReference type="PANTHER" id="PTHR11717:SF7">
    <property type="entry name" value="LOW MOLECULAR WEIGHT PHOSPHOTYROSINE PROTEIN PHOSPHATASE"/>
    <property type="match status" value="1"/>
</dbReference>
<protein>
    <submittedName>
        <fullName evidence="8">Protein tyrosine phosphatase</fullName>
    </submittedName>
</protein>
<dbReference type="STRING" id="226506.SAMN04488519_112103"/>
<dbReference type="AlphaFoldDB" id="A0A1I5JH60"/>
<dbReference type="EMBL" id="FOVW01000012">
    <property type="protein sequence ID" value="SFO72144.1"/>
    <property type="molecule type" value="Genomic_DNA"/>
</dbReference>
<evidence type="ECO:0000256" key="6">
    <source>
        <dbReference type="PIRSR" id="PIRSR617867-1"/>
    </source>
</evidence>
<dbReference type="CDD" id="cd16343">
    <property type="entry name" value="LMWPTP"/>
    <property type="match status" value="1"/>
</dbReference>
<gene>
    <name evidence="8" type="ORF">SAMN04488519_112103</name>
</gene>
<keyword evidence="4" id="KW-0378">Hydrolase</keyword>
<evidence type="ECO:0000256" key="5">
    <source>
        <dbReference type="ARBA" id="ARBA00022912"/>
    </source>
</evidence>
<organism evidence="8 9">
    <name type="scientific">Algoriphagus ornithinivorans</name>
    <dbReference type="NCBI Taxonomy" id="226506"/>
    <lineage>
        <taxon>Bacteria</taxon>
        <taxon>Pseudomonadati</taxon>
        <taxon>Bacteroidota</taxon>
        <taxon>Cytophagia</taxon>
        <taxon>Cytophagales</taxon>
        <taxon>Cyclobacteriaceae</taxon>
        <taxon>Algoriphagus</taxon>
    </lineage>
</organism>
<dbReference type="InterPro" id="IPR050438">
    <property type="entry name" value="LMW_PTPase"/>
</dbReference>
<dbReference type="GO" id="GO:0004725">
    <property type="term" value="F:protein tyrosine phosphatase activity"/>
    <property type="evidence" value="ECO:0007669"/>
    <property type="project" value="InterPro"/>
</dbReference>
<comment type="similarity">
    <text evidence="2">Belongs to the low molecular weight phosphotyrosine protein phosphatase family.</text>
</comment>
<dbReference type="FunFam" id="3.40.50.2300:FF:000105">
    <property type="entry name" value="Low molecular weight phosphotyrosine protein"/>
    <property type="match status" value="1"/>
</dbReference>
<dbReference type="Pfam" id="PF01451">
    <property type="entry name" value="LMWPc"/>
    <property type="match status" value="1"/>
</dbReference>
<evidence type="ECO:0000256" key="4">
    <source>
        <dbReference type="ARBA" id="ARBA00022801"/>
    </source>
</evidence>
<feature type="domain" description="Phosphotyrosine protein phosphatase I" evidence="7">
    <location>
        <begin position="27"/>
        <end position="177"/>
    </location>
</feature>